<keyword evidence="5" id="KW-1185">Reference proteome</keyword>
<gene>
    <name evidence="4" type="primary">FADD</name>
    <name evidence="4" type="ORF">BLAG_LOCUS7257</name>
</gene>
<proteinExistence type="predicted"/>
<dbReference type="Pfam" id="PF00531">
    <property type="entry name" value="Death"/>
    <property type="match status" value="2"/>
</dbReference>
<accession>A0A8J9YZC6</accession>
<dbReference type="Proteomes" id="UP000838412">
    <property type="component" value="Chromosome 14"/>
</dbReference>
<dbReference type="InterPro" id="IPR019734">
    <property type="entry name" value="TPR_rpt"/>
</dbReference>
<dbReference type="Pfam" id="PF13424">
    <property type="entry name" value="TPR_12"/>
    <property type="match status" value="1"/>
</dbReference>
<dbReference type="InterPro" id="IPR000488">
    <property type="entry name" value="Death_dom"/>
</dbReference>
<feature type="repeat" description="TPR" evidence="1">
    <location>
        <begin position="30"/>
        <end position="63"/>
    </location>
</feature>
<dbReference type="SMART" id="SM00028">
    <property type="entry name" value="TPR"/>
    <property type="match status" value="2"/>
</dbReference>
<keyword evidence="1" id="KW-0802">TPR repeat</keyword>
<dbReference type="EMBL" id="OV696699">
    <property type="protein sequence ID" value="CAH1244673.1"/>
    <property type="molecule type" value="Genomic_DNA"/>
</dbReference>
<evidence type="ECO:0000256" key="2">
    <source>
        <dbReference type="SAM" id="MobiDB-lite"/>
    </source>
</evidence>
<reference evidence="4" key="1">
    <citation type="submission" date="2022-01" db="EMBL/GenBank/DDBJ databases">
        <authorList>
            <person name="Braso-Vives M."/>
        </authorList>
    </citation>
    <scope>NUCLEOTIDE SEQUENCE</scope>
</reference>
<dbReference type="PANTHER" id="PTHR15077">
    <property type="entry name" value="FAS-ASSOCIATING DEATH DOMAIN-CONTAINING PROTEIN FADD"/>
    <property type="match status" value="1"/>
</dbReference>
<feature type="compositionally biased region" description="Polar residues" evidence="2">
    <location>
        <begin position="172"/>
        <end position="183"/>
    </location>
</feature>
<evidence type="ECO:0000256" key="1">
    <source>
        <dbReference type="PROSITE-ProRule" id="PRU00339"/>
    </source>
</evidence>
<feature type="compositionally biased region" description="Basic and acidic residues" evidence="2">
    <location>
        <begin position="204"/>
        <end position="213"/>
    </location>
</feature>
<organism evidence="4 5">
    <name type="scientific">Branchiostoma lanceolatum</name>
    <name type="common">Common lancelet</name>
    <name type="synonym">Amphioxus lanceolatum</name>
    <dbReference type="NCBI Taxonomy" id="7740"/>
    <lineage>
        <taxon>Eukaryota</taxon>
        <taxon>Metazoa</taxon>
        <taxon>Chordata</taxon>
        <taxon>Cephalochordata</taxon>
        <taxon>Leptocardii</taxon>
        <taxon>Amphioxiformes</taxon>
        <taxon>Branchiostomatidae</taxon>
        <taxon>Branchiostoma</taxon>
    </lineage>
</organism>
<dbReference type="SUPFAM" id="SSF48452">
    <property type="entry name" value="TPR-like"/>
    <property type="match status" value="1"/>
</dbReference>
<protein>
    <submittedName>
        <fullName evidence="4">FADD protein</fullName>
    </submittedName>
</protein>
<dbReference type="SMART" id="SM00005">
    <property type="entry name" value="DEATH"/>
    <property type="match status" value="2"/>
</dbReference>
<dbReference type="InterPro" id="IPR011990">
    <property type="entry name" value="TPR-like_helical_dom_sf"/>
</dbReference>
<feature type="domain" description="Death" evidence="3">
    <location>
        <begin position="235"/>
        <end position="319"/>
    </location>
</feature>
<dbReference type="AlphaFoldDB" id="A0A8J9YZC6"/>
<dbReference type="OrthoDB" id="9408020at2759"/>
<dbReference type="SUPFAM" id="SSF47986">
    <property type="entry name" value="DEATH domain"/>
    <property type="match status" value="2"/>
</dbReference>
<dbReference type="PROSITE" id="PS50005">
    <property type="entry name" value="TPR"/>
    <property type="match status" value="1"/>
</dbReference>
<dbReference type="Gene3D" id="1.10.533.10">
    <property type="entry name" value="Death Domain, Fas"/>
    <property type="match status" value="2"/>
</dbReference>
<dbReference type="Gene3D" id="1.25.40.10">
    <property type="entry name" value="Tetratricopeptide repeat domain"/>
    <property type="match status" value="1"/>
</dbReference>
<name>A0A8J9YZC6_BRALA</name>
<dbReference type="CDD" id="cd01670">
    <property type="entry name" value="Death"/>
    <property type="match status" value="2"/>
</dbReference>
<sequence length="423" mass="48269">MGDRDNALELHLRGLHMKRRWFNHPAQTKVESLNHVAEEYMHRKDYDKALQYLQEAEKMQKEVGDGDEQSVLSNVNLGKVFILKEQYKEAEEQLRLAANWYEGRWGTHVWTAEALEFLGMALKGLDRHNEARDVLTRALDMYEKVSGNVDVQEAIPRTRALLEGLTSFVSSKLKTQSSPTHSPSQEKEEKEEDKEQQEIDDEDSNRSNVEETRTQTQPNSPSNLTQYESTFANDMPAVFNTVSSETGYRWPDLARSLRLTEAQIQDVDSKHRGNLKESCMDVLETWQKKEGADVSIQVLRDALVSASLKAIAEEIEGEDIKCTAEEKMEAVNRKWNLQGVFYTIAEDTGPKWKDLARKLGLKPAQIDGIETRHHREIKECCMDVLETWRLREGGAATIQALQQALREADLAALADDMDIPPVQ</sequence>
<feature type="domain" description="Death" evidence="3">
    <location>
        <begin position="337"/>
        <end position="417"/>
    </location>
</feature>
<dbReference type="InterPro" id="IPR011029">
    <property type="entry name" value="DEATH-like_dom_sf"/>
</dbReference>
<dbReference type="GO" id="GO:0007165">
    <property type="term" value="P:signal transduction"/>
    <property type="evidence" value="ECO:0007669"/>
    <property type="project" value="InterPro"/>
</dbReference>
<dbReference type="PANTHER" id="PTHR15077:SF9">
    <property type="entry name" value="C-TERMINAL OF ROC (COR) DOMAIN-CONTAINING PROTEIN"/>
    <property type="match status" value="1"/>
</dbReference>
<feature type="compositionally biased region" description="Acidic residues" evidence="2">
    <location>
        <begin position="189"/>
        <end position="203"/>
    </location>
</feature>
<evidence type="ECO:0000313" key="5">
    <source>
        <dbReference type="Proteomes" id="UP000838412"/>
    </source>
</evidence>
<evidence type="ECO:0000313" key="4">
    <source>
        <dbReference type="EMBL" id="CAH1244673.1"/>
    </source>
</evidence>
<dbReference type="PROSITE" id="PS50017">
    <property type="entry name" value="DEATH_DOMAIN"/>
    <property type="match status" value="2"/>
</dbReference>
<dbReference type="InterPro" id="IPR016729">
    <property type="entry name" value="FADD"/>
</dbReference>
<evidence type="ECO:0000259" key="3">
    <source>
        <dbReference type="PROSITE" id="PS50017"/>
    </source>
</evidence>
<feature type="region of interest" description="Disordered" evidence="2">
    <location>
        <begin position="172"/>
        <end position="227"/>
    </location>
</feature>
<dbReference type="Pfam" id="PF13181">
    <property type="entry name" value="TPR_8"/>
    <property type="match status" value="1"/>
</dbReference>
<feature type="compositionally biased region" description="Polar residues" evidence="2">
    <location>
        <begin position="214"/>
        <end position="227"/>
    </location>
</feature>